<dbReference type="EMBL" id="MTYJ01000262">
    <property type="protein sequence ID" value="OWA52325.1"/>
    <property type="molecule type" value="Genomic_DNA"/>
</dbReference>
<dbReference type="OrthoDB" id="10050871at2759"/>
<gene>
    <name evidence="6" type="ORF">BV898_16781</name>
</gene>
<feature type="region of interest" description="Disordered" evidence="3">
    <location>
        <begin position="550"/>
        <end position="580"/>
    </location>
</feature>
<dbReference type="PROSITE" id="PS51450">
    <property type="entry name" value="LRR"/>
    <property type="match status" value="3"/>
</dbReference>
<dbReference type="InterPro" id="IPR032675">
    <property type="entry name" value="LRR_dom_sf"/>
</dbReference>
<proteinExistence type="predicted"/>
<feature type="compositionally biased region" description="Polar residues" evidence="3">
    <location>
        <begin position="337"/>
        <end position="353"/>
    </location>
</feature>
<feature type="domain" description="C-type lectin" evidence="5">
    <location>
        <begin position="412"/>
        <end position="529"/>
    </location>
</feature>
<keyword evidence="4" id="KW-0732">Signal</keyword>
<feature type="compositionally biased region" description="Low complexity" evidence="3">
    <location>
        <begin position="569"/>
        <end position="580"/>
    </location>
</feature>
<comment type="caution">
    <text evidence="6">The sequence shown here is derived from an EMBL/GenBank/DDBJ whole genome shotgun (WGS) entry which is preliminary data.</text>
</comment>
<dbReference type="InterPro" id="IPR016187">
    <property type="entry name" value="CTDL_fold"/>
</dbReference>
<dbReference type="AlphaFoldDB" id="A0A9X6RLU2"/>
<dbReference type="SMART" id="SM00369">
    <property type="entry name" value="LRR_TYP"/>
    <property type="match status" value="7"/>
</dbReference>
<feature type="chain" id="PRO_5040903201" evidence="4">
    <location>
        <begin position="20"/>
        <end position="593"/>
    </location>
</feature>
<feature type="region of interest" description="Disordered" evidence="3">
    <location>
        <begin position="337"/>
        <end position="360"/>
    </location>
</feature>
<keyword evidence="7" id="KW-1185">Reference proteome</keyword>
<evidence type="ECO:0000256" key="4">
    <source>
        <dbReference type="SAM" id="SignalP"/>
    </source>
</evidence>
<evidence type="ECO:0000313" key="6">
    <source>
        <dbReference type="EMBL" id="OWA52325.1"/>
    </source>
</evidence>
<dbReference type="SMART" id="SM00034">
    <property type="entry name" value="CLECT"/>
    <property type="match status" value="1"/>
</dbReference>
<dbReference type="SUPFAM" id="SSF56436">
    <property type="entry name" value="C-type lectin-like"/>
    <property type="match status" value="1"/>
</dbReference>
<dbReference type="InterPro" id="IPR016186">
    <property type="entry name" value="C-type_lectin-like/link_sf"/>
</dbReference>
<dbReference type="Pfam" id="PF13855">
    <property type="entry name" value="LRR_8"/>
    <property type="match status" value="1"/>
</dbReference>
<keyword evidence="2" id="KW-0677">Repeat</keyword>
<protein>
    <submittedName>
        <fullName evidence="6">Leucine-rich repeat-containing protein 15</fullName>
    </submittedName>
</protein>
<organism evidence="6 7">
    <name type="scientific">Hypsibius exemplaris</name>
    <name type="common">Freshwater tardigrade</name>
    <dbReference type="NCBI Taxonomy" id="2072580"/>
    <lineage>
        <taxon>Eukaryota</taxon>
        <taxon>Metazoa</taxon>
        <taxon>Ecdysozoa</taxon>
        <taxon>Tardigrada</taxon>
        <taxon>Eutardigrada</taxon>
        <taxon>Parachela</taxon>
        <taxon>Hypsibioidea</taxon>
        <taxon>Hypsibiidae</taxon>
        <taxon>Hypsibius</taxon>
    </lineage>
</organism>
<dbReference type="InterPro" id="IPR001611">
    <property type="entry name" value="Leu-rich_rpt"/>
</dbReference>
<feature type="region of interest" description="Disordered" evidence="3">
    <location>
        <begin position="375"/>
        <end position="395"/>
    </location>
</feature>
<dbReference type="PROSITE" id="PS50041">
    <property type="entry name" value="C_TYPE_LECTIN_2"/>
    <property type="match status" value="1"/>
</dbReference>
<evidence type="ECO:0000256" key="3">
    <source>
        <dbReference type="SAM" id="MobiDB-lite"/>
    </source>
</evidence>
<evidence type="ECO:0000313" key="7">
    <source>
        <dbReference type="Proteomes" id="UP000192578"/>
    </source>
</evidence>
<dbReference type="Pfam" id="PF00059">
    <property type="entry name" value="Lectin_C"/>
    <property type="match status" value="1"/>
</dbReference>
<evidence type="ECO:0000256" key="2">
    <source>
        <dbReference type="ARBA" id="ARBA00022737"/>
    </source>
</evidence>
<dbReference type="Proteomes" id="UP000192578">
    <property type="component" value="Unassembled WGS sequence"/>
</dbReference>
<dbReference type="PANTHER" id="PTHR24366">
    <property type="entry name" value="IG(IMMUNOGLOBULIN) AND LRR(LEUCINE RICH REPEAT) DOMAINS"/>
    <property type="match status" value="1"/>
</dbReference>
<dbReference type="InterPro" id="IPR003591">
    <property type="entry name" value="Leu-rich_rpt_typical-subtyp"/>
</dbReference>
<accession>A0A9X6RLU2</accession>
<feature type="compositionally biased region" description="Basic and acidic residues" evidence="3">
    <location>
        <begin position="376"/>
        <end position="385"/>
    </location>
</feature>
<dbReference type="CDD" id="cd00037">
    <property type="entry name" value="CLECT"/>
    <property type="match status" value="1"/>
</dbReference>
<sequence length="593" mass="65177">MKQLVIFLLILALQPAVWAQMHRRCPVGCKCDFENAFKRVRCEVADSAVNINFNDLDNDIQFLEVLPRQRGRTDAFGPALPDAFGEFHQLQRLVIRNNGIQRIPAAAGRQLASVTTLDLAGNDIQSLKDLSFENLPNLRSLQLSSNKIDSITDDSFRALRELKLLALNTNAIRSVSPGAFQSQQYLEHLELRNNRLQDLPSSIFDSLIRVDYLDLRGNQLAVVPRGIQRLLGMIVLLLDDNRISTVPNALIQAWRSSEVLADVSLFGNPLVCDDALNDFIAWTKTPDGFKKVCDIASVRGIQGSSGRAKCPTCDGPRGAAGQTVDMVNSRDFQLQSDQQGKGSFAITSGQGSRPATKPSDQDYAVFRVVDSARAPDTFDPRRDASRPASNSKADQTMVKLKKYMPGAGVRCGQQSCYYFSAKGTKEWRTAEYNCQSVGLDLVEIGSAAEQKDLMRFLIEAVKESPQRTSMSRGWWIGYKFDPRSHNVISATTGRTSPYTNWAPGQPNSLATQEECLELWDTGDWNDGRCTLPMENQYICESPLDVGQGLNLQNNALSSSSKGGSGSGGRRTSSGTAASSGASKFDTVSFTVFD</sequence>
<dbReference type="Gene3D" id="3.80.10.10">
    <property type="entry name" value="Ribonuclease Inhibitor"/>
    <property type="match status" value="1"/>
</dbReference>
<reference evidence="7" key="1">
    <citation type="submission" date="2017-01" db="EMBL/GenBank/DDBJ databases">
        <title>Comparative genomics of anhydrobiosis in the tardigrade Hypsibius dujardini.</title>
        <authorList>
            <person name="Yoshida Y."/>
            <person name="Koutsovoulos G."/>
            <person name="Laetsch D."/>
            <person name="Stevens L."/>
            <person name="Kumar S."/>
            <person name="Horikawa D."/>
            <person name="Ishino K."/>
            <person name="Komine S."/>
            <person name="Tomita M."/>
            <person name="Blaxter M."/>
            <person name="Arakawa K."/>
        </authorList>
    </citation>
    <scope>NUCLEOTIDE SEQUENCE [LARGE SCALE GENOMIC DNA]</scope>
    <source>
        <strain evidence="7">Z151</strain>
    </source>
</reference>
<feature type="signal peptide" evidence="4">
    <location>
        <begin position="1"/>
        <end position="19"/>
    </location>
</feature>
<evidence type="ECO:0000256" key="1">
    <source>
        <dbReference type="ARBA" id="ARBA00022614"/>
    </source>
</evidence>
<feature type="compositionally biased region" description="Low complexity" evidence="3">
    <location>
        <begin position="550"/>
        <end position="561"/>
    </location>
</feature>
<evidence type="ECO:0000259" key="5">
    <source>
        <dbReference type="PROSITE" id="PS50041"/>
    </source>
</evidence>
<dbReference type="Gene3D" id="3.10.100.10">
    <property type="entry name" value="Mannose-Binding Protein A, subunit A"/>
    <property type="match status" value="1"/>
</dbReference>
<dbReference type="InterPro" id="IPR001304">
    <property type="entry name" value="C-type_lectin-like"/>
</dbReference>
<keyword evidence="1" id="KW-0433">Leucine-rich repeat</keyword>
<dbReference type="SUPFAM" id="SSF52058">
    <property type="entry name" value="L domain-like"/>
    <property type="match status" value="1"/>
</dbReference>
<name>A0A9X6RLU2_HYPEX</name>